<reference evidence="1 2" key="1">
    <citation type="journal article" date="2019" name="Environ. Microbiol.">
        <title>At the nexus of three kingdoms: the genome of the mycorrhizal fungus Gigaspora margarita provides insights into plant, endobacterial and fungal interactions.</title>
        <authorList>
            <person name="Venice F."/>
            <person name="Ghignone S."/>
            <person name="Salvioli di Fossalunga A."/>
            <person name="Amselem J."/>
            <person name="Novero M."/>
            <person name="Xianan X."/>
            <person name="Sedzielewska Toro K."/>
            <person name="Morin E."/>
            <person name="Lipzen A."/>
            <person name="Grigoriev I.V."/>
            <person name="Henrissat B."/>
            <person name="Martin F.M."/>
            <person name="Bonfante P."/>
        </authorList>
    </citation>
    <scope>NUCLEOTIDE SEQUENCE [LARGE SCALE GENOMIC DNA]</scope>
    <source>
        <strain evidence="1 2">BEG34</strain>
    </source>
</reference>
<evidence type="ECO:0000313" key="1">
    <source>
        <dbReference type="EMBL" id="KAF0485068.1"/>
    </source>
</evidence>
<organism evidence="1 2">
    <name type="scientific">Gigaspora margarita</name>
    <dbReference type="NCBI Taxonomy" id="4874"/>
    <lineage>
        <taxon>Eukaryota</taxon>
        <taxon>Fungi</taxon>
        <taxon>Fungi incertae sedis</taxon>
        <taxon>Mucoromycota</taxon>
        <taxon>Glomeromycotina</taxon>
        <taxon>Glomeromycetes</taxon>
        <taxon>Diversisporales</taxon>
        <taxon>Gigasporaceae</taxon>
        <taxon>Gigaspora</taxon>
    </lineage>
</organism>
<name>A0A8H4AEF6_GIGMA</name>
<dbReference type="AlphaFoldDB" id="A0A8H4AEF6"/>
<dbReference type="OrthoDB" id="47375at2759"/>
<keyword evidence="2" id="KW-1185">Reference proteome</keyword>
<gene>
    <name evidence="1" type="ORF">F8M41_022880</name>
</gene>
<accession>A0A8H4AEF6</accession>
<sequence length="132" mass="14734">MRNNDYRSDVNDIIENNQIRSLYDSALILEDGVDMELSITSIMTDIHSLLPLDWDLLNLGHSAGALKLIKLLAELYLLQLISKNEEGVLKSYSVNPASIIQTSDNPSDVSPGADFLEYKTLINFTLHSLGLR</sequence>
<evidence type="ECO:0000313" key="2">
    <source>
        <dbReference type="Proteomes" id="UP000439903"/>
    </source>
</evidence>
<dbReference type="Proteomes" id="UP000439903">
    <property type="component" value="Unassembled WGS sequence"/>
</dbReference>
<proteinExistence type="predicted"/>
<protein>
    <submittedName>
        <fullName evidence="1">Uncharacterized protein</fullName>
    </submittedName>
</protein>
<comment type="caution">
    <text evidence="1">The sequence shown here is derived from an EMBL/GenBank/DDBJ whole genome shotgun (WGS) entry which is preliminary data.</text>
</comment>
<dbReference type="EMBL" id="WTPW01000724">
    <property type="protein sequence ID" value="KAF0485068.1"/>
    <property type="molecule type" value="Genomic_DNA"/>
</dbReference>